<name>A0A0X3NWD6_SCHSO</name>
<accession>A0A0X3NWD6</accession>
<organism evidence="2">
    <name type="scientific">Schistocephalus solidus</name>
    <name type="common">Tapeworm</name>
    <dbReference type="NCBI Taxonomy" id="70667"/>
    <lineage>
        <taxon>Eukaryota</taxon>
        <taxon>Metazoa</taxon>
        <taxon>Spiralia</taxon>
        <taxon>Lophotrochozoa</taxon>
        <taxon>Platyhelminthes</taxon>
        <taxon>Cestoda</taxon>
        <taxon>Eucestoda</taxon>
        <taxon>Diphyllobothriidea</taxon>
        <taxon>Diphyllobothriidae</taxon>
        <taxon>Schistocephalus</taxon>
    </lineage>
</organism>
<gene>
    <name evidence="2" type="primary">VAMP3</name>
    <name evidence="2" type="ORF">TR116194</name>
</gene>
<sequence length="161" mass="17298">MQSQSQVERVKAQKGQSPERARGKTEAPGLCLLGGTSGGCDYYDNDDDDHNEGEDGPHLHVAPEVLALNATGNGLELAGMNLQLVSPTIQIRQFLISFQDTRNVRLHDVNDLIDLRLLGLNSVLARVRISGEVIISRGRVISHNFGGPSAGTKNSAPAHSH</sequence>
<reference evidence="2" key="1">
    <citation type="submission" date="2016-01" db="EMBL/GenBank/DDBJ databases">
        <title>Reference transcriptome for the parasite Schistocephalus solidus: insights into the molecular evolution of parasitism.</title>
        <authorList>
            <person name="Hebert F.O."/>
            <person name="Grambauer S."/>
            <person name="Barber I."/>
            <person name="Landry C.R."/>
            <person name="Aubin-Horth N."/>
        </authorList>
    </citation>
    <scope>NUCLEOTIDE SEQUENCE</scope>
</reference>
<dbReference type="AlphaFoldDB" id="A0A0X3NWD6"/>
<protein>
    <submittedName>
        <fullName evidence="2">Vesicle-associated membrane protein 3</fullName>
    </submittedName>
</protein>
<evidence type="ECO:0000256" key="1">
    <source>
        <dbReference type="SAM" id="MobiDB-lite"/>
    </source>
</evidence>
<evidence type="ECO:0000313" key="2">
    <source>
        <dbReference type="EMBL" id="JAP43450.1"/>
    </source>
</evidence>
<proteinExistence type="predicted"/>
<feature type="region of interest" description="Disordered" evidence="1">
    <location>
        <begin position="1"/>
        <end position="30"/>
    </location>
</feature>
<dbReference type="EMBL" id="GEEE01019775">
    <property type="protein sequence ID" value="JAP43450.1"/>
    <property type="molecule type" value="Transcribed_RNA"/>
</dbReference>